<feature type="chain" id="PRO_5034788277" description="Transmembrane protein" evidence="1">
    <location>
        <begin position="24"/>
        <end position="185"/>
    </location>
</feature>
<gene>
    <name evidence="2" type="ORF">RDB_LOCUS62360</name>
</gene>
<reference evidence="2" key="1">
    <citation type="submission" date="2021-01" db="EMBL/GenBank/DDBJ databases">
        <authorList>
            <person name="Kaushik A."/>
        </authorList>
    </citation>
    <scope>NUCLEOTIDE SEQUENCE</scope>
    <source>
        <strain evidence="2">AG2-2IIIB</strain>
    </source>
</reference>
<evidence type="ECO:0000256" key="1">
    <source>
        <dbReference type="SAM" id="SignalP"/>
    </source>
</evidence>
<evidence type="ECO:0008006" key="4">
    <source>
        <dbReference type="Google" id="ProtNLM"/>
    </source>
</evidence>
<proteinExistence type="predicted"/>
<keyword evidence="1" id="KW-0732">Signal</keyword>
<dbReference type="Proteomes" id="UP000663843">
    <property type="component" value="Unassembled WGS sequence"/>
</dbReference>
<organism evidence="2 3">
    <name type="scientific">Rhizoctonia solani</name>
    <dbReference type="NCBI Taxonomy" id="456999"/>
    <lineage>
        <taxon>Eukaryota</taxon>
        <taxon>Fungi</taxon>
        <taxon>Dikarya</taxon>
        <taxon>Basidiomycota</taxon>
        <taxon>Agaricomycotina</taxon>
        <taxon>Agaricomycetes</taxon>
        <taxon>Cantharellales</taxon>
        <taxon>Ceratobasidiaceae</taxon>
        <taxon>Rhizoctonia</taxon>
    </lineage>
</organism>
<protein>
    <recommendedName>
        <fullName evidence="4">Transmembrane protein</fullName>
    </recommendedName>
</protein>
<accession>A0A8H3APJ9</accession>
<name>A0A8H3APJ9_9AGAM</name>
<sequence>MAVVIRPMSILLCLLILGVTVSALPANTDTQQPASRRNSDVIQRVSDLQAEVELIVQTIAKLAVVTEVAVFIEMLVIKFNSCAELITEIGRNVDMNPSTKRDIVVKVTAIITLLFNLSLELVARFGVKLAFPLLAEIDTCIVTLLALLNVCAGDSVSTIPMMLGSSVFAQSYLKLSASALHANSF</sequence>
<evidence type="ECO:0000313" key="2">
    <source>
        <dbReference type="EMBL" id="CAE6429406.1"/>
    </source>
</evidence>
<feature type="signal peptide" evidence="1">
    <location>
        <begin position="1"/>
        <end position="23"/>
    </location>
</feature>
<dbReference type="EMBL" id="CAJMWT010002011">
    <property type="protein sequence ID" value="CAE6429406.1"/>
    <property type="molecule type" value="Genomic_DNA"/>
</dbReference>
<dbReference type="AlphaFoldDB" id="A0A8H3APJ9"/>
<evidence type="ECO:0000313" key="3">
    <source>
        <dbReference type="Proteomes" id="UP000663843"/>
    </source>
</evidence>
<comment type="caution">
    <text evidence="2">The sequence shown here is derived from an EMBL/GenBank/DDBJ whole genome shotgun (WGS) entry which is preliminary data.</text>
</comment>